<keyword evidence="1" id="KW-0378">Hydrolase</keyword>
<name>A0A4Q7LSN7_9BURK</name>
<dbReference type="CDD" id="cd00586">
    <property type="entry name" value="4HBT"/>
    <property type="match status" value="1"/>
</dbReference>
<accession>A0A4Q7LSN7</accession>
<dbReference type="AlphaFoldDB" id="A0A4Q7LSN7"/>
<evidence type="ECO:0000313" key="2">
    <source>
        <dbReference type="Proteomes" id="UP000293433"/>
    </source>
</evidence>
<proteinExistence type="predicted"/>
<comment type="caution">
    <text evidence="1">The sequence shown here is derived from an EMBL/GenBank/DDBJ whole genome shotgun (WGS) entry which is preliminary data.</text>
</comment>
<gene>
    <name evidence="1" type="ORF">EV685_0099</name>
</gene>
<dbReference type="RefSeq" id="WP_130480044.1">
    <property type="nucleotide sequence ID" value="NZ_SGWV01000007.1"/>
</dbReference>
<dbReference type="InterPro" id="IPR050563">
    <property type="entry name" value="4-hydroxybenzoyl-CoA_TE"/>
</dbReference>
<dbReference type="PANTHER" id="PTHR31793">
    <property type="entry name" value="4-HYDROXYBENZOYL-COA THIOESTERASE FAMILY MEMBER"/>
    <property type="match status" value="1"/>
</dbReference>
<dbReference type="Proteomes" id="UP000293433">
    <property type="component" value="Unassembled WGS sequence"/>
</dbReference>
<protein>
    <submittedName>
        <fullName evidence="1">Acyl-CoA thioester hydrolase</fullName>
    </submittedName>
</protein>
<dbReference type="PANTHER" id="PTHR31793:SF24">
    <property type="entry name" value="LONG-CHAIN ACYL-COA THIOESTERASE FADM"/>
    <property type="match status" value="1"/>
</dbReference>
<dbReference type="Gene3D" id="3.10.129.10">
    <property type="entry name" value="Hotdog Thioesterase"/>
    <property type="match status" value="1"/>
</dbReference>
<dbReference type="OrthoDB" id="9799036at2"/>
<dbReference type="SUPFAM" id="SSF54637">
    <property type="entry name" value="Thioesterase/thiol ester dehydrase-isomerase"/>
    <property type="match status" value="1"/>
</dbReference>
<dbReference type="GO" id="GO:0047617">
    <property type="term" value="F:fatty acyl-CoA hydrolase activity"/>
    <property type="evidence" value="ECO:0007669"/>
    <property type="project" value="TreeGrafter"/>
</dbReference>
<keyword evidence="2" id="KW-1185">Reference proteome</keyword>
<dbReference type="Pfam" id="PF13279">
    <property type="entry name" value="4HBT_2"/>
    <property type="match status" value="1"/>
</dbReference>
<dbReference type="EMBL" id="SGWV01000007">
    <property type="protein sequence ID" value="RZS57826.1"/>
    <property type="molecule type" value="Genomic_DNA"/>
</dbReference>
<reference evidence="1 2" key="1">
    <citation type="submission" date="2019-02" db="EMBL/GenBank/DDBJ databases">
        <title>Genomic Encyclopedia of Type Strains, Phase IV (KMG-IV): sequencing the most valuable type-strain genomes for metagenomic binning, comparative biology and taxonomic classification.</title>
        <authorList>
            <person name="Goeker M."/>
        </authorList>
    </citation>
    <scope>NUCLEOTIDE SEQUENCE [LARGE SCALE GENOMIC DNA]</scope>
    <source>
        <strain evidence="1 2">DSM 10617</strain>
    </source>
</reference>
<dbReference type="InterPro" id="IPR029069">
    <property type="entry name" value="HotDog_dom_sf"/>
</dbReference>
<organism evidence="1 2">
    <name type="scientific">Sphaerotilus mobilis</name>
    <dbReference type="NCBI Taxonomy" id="47994"/>
    <lineage>
        <taxon>Bacteria</taxon>
        <taxon>Pseudomonadati</taxon>
        <taxon>Pseudomonadota</taxon>
        <taxon>Betaproteobacteria</taxon>
        <taxon>Burkholderiales</taxon>
        <taxon>Sphaerotilaceae</taxon>
        <taxon>Sphaerotilus</taxon>
    </lineage>
</organism>
<evidence type="ECO:0000313" key="1">
    <source>
        <dbReference type="EMBL" id="RZS57826.1"/>
    </source>
</evidence>
<sequence>MRFDLPEDKVLVHTSQFPVRWGDMDAMGHVNNSVYFRYLEIARLDWLASTGLQVEPHGIGPVIVNAFCNFHLQLAFPAEVLARMYVRRPGRSSIETYTTMERLDEPGVVYASGGALIVWVDQRLRKSVPLPDALRALAVPG</sequence>